<dbReference type="GO" id="GO:0007018">
    <property type="term" value="P:microtubule-based movement"/>
    <property type="evidence" value="ECO:0007669"/>
    <property type="project" value="InterPro"/>
</dbReference>
<feature type="compositionally biased region" description="Polar residues" evidence="10">
    <location>
        <begin position="737"/>
        <end position="746"/>
    </location>
</feature>
<dbReference type="Proteomes" id="UP000291343">
    <property type="component" value="Unassembled WGS sequence"/>
</dbReference>
<protein>
    <recommendedName>
        <fullName evidence="8">Kinesin-like protein KIN-8B</fullName>
    </recommendedName>
</protein>
<dbReference type="Gene3D" id="3.40.850.10">
    <property type="entry name" value="Kinesin motor domain"/>
    <property type="match status" value="1"/>
</dbReference>
<sequence>MKDVSAIRPFSMSFCVSMSFHRMEGVDGAEESDGSKTLEEKLVVAVRVRPLKPDEAERCLHCVDDKTVILDETELGRKDVLRQNRAGQRQFIYDVVFDEESTQETVYDATTRGLVRDVLLGYNATVFAYGATGSGKTHTMVGDPSQPGIMVRALNDLFLTINNHGHKFTVTMSYLEIYNENIRDLLNPSSGFLDLREDTGRSRNITVAGLTEVTAKSTQEVMQLLQRGNRERSVEPTAANKTSSRSHALLSVTVRRTAPTPSNGGSGSGQYQTRTCQGKLYMLDLAGSERASQTKNRGKRLLEGAHINRSLLALGNCINALSGGGSRYVNYRDSKLTRLLREALSGNCRTVMIAHVSPATGHREESRNTLIYAARASGISHKVERNVLDVSFHVSQYRSIIQDLRAEISRLRAKMTEERPASAIGNEDQEEEENKYATINDDNNNNDEQNNNNNEITPNKQIRSGHTVKQLRELIVSTFREQMKLRRRLMDIDGHLLSLGVEAERQHQIISQWESQHNRLYHRHTTGSDWMDNGDLNIHQAWSELSYIEREQERYVALRSATVRDLDNCRQRAALLENELPSKLDSDTEREMLSLLCRVHELEADKMALQGERLVENHELRRRGELLQRFHRQQKICEDIISRQRQLMEESRISLPGDLQDLYSQYQKEIHATSLSLDTAGVPYTAYDVLPPVNKDPDPLFETRLHTTTTQTQTASSQERERERHKRSGIEADLTLRTPTGSSTASYEWESGFPPLHTSANHKPAPLESGMRIPPPVLFPPITSSYHN</sequence>
<evidence type="ECO:0000256" key="1">
    <source>
        <dbReference type="ARBA" id="ARBA00004245"/>
    </source>
</evidence>
<dbReference type="OrthoDB" id="3176171at2759"/>
<dbReference type="GO" id="GO:0008017">
    <property type="term" value="F:microtubule binding"/>
    <property type="evidence" value="ECO:0007669"/>
    <property type="project" value="InterPro"/>
</dbReference>
<evidence type="ECO:0000256" key="6">
    <source>
        <dbReference type="ARBA" id="ARBA00023175"/>
    </source>
</evidence>
<dbReference type="SUPFAM" id="SSF52540">
    <property type="entry name" value="P-loop containing nucleoside triphosphate hydrolases"/>
    <property type="match status" value="1"/>
</dbReference>
<dbReference type="PANTHER" id="PTHR47968">
    <property type="entry name" value="CENTROMERE PROTEIN E"/>
    <property type="match status" value="1"/>
</dbReference>
<dbReference type="SMART" id="SM00129">
    <property type="entry name" value="KISc"/>
    <property type="match status" value="1"/>
</dbReference>
<dbReference type="AlphaFoldDB" id="A0A482XUP3"/>
<proteinExistence type="inferred from homology"/>
<keyword evidence="7" id="KW-0206">Cytoskeleton</keyword>
<dbReference type="InterPro" id="IPR027640">
    <property type="entry name" value="Kinesin-like_fam"/>
</dbReference>
<dbReference type="PRINTS" id="PR00380">
    <property type="entry name" value="KINESINHEAVY"/>
</dbReference>
<dbReference type="GO" id="GO:0005874">
    <property type="term" value="C:microtubule"/>
    <property type="evidence" value="ECO:0007669"/>
    <property type="project" value="UniProtKB-KW"/>
</dbReference>
<dbReference type="GO" id="GO:0003777">
    <property type="term" value="F:microtubule motor activity"/>
    <property type="evidence" value="ECO:0007669"/>
    <property type="project" value="InterPro"/>
</dbReference>
<dbReference type="InterPro" id="IPR027417">
    <property type="entry name" value="P-loop_NTPase"/>
</dbReference>
<feature type="region of interest" description="Disordered" evidence="10">
    <location>
        <begin position="417"/>
        <end position="460"/>
    </location>
</feature>
<dbReference type="InterPro" id="IPR001752">
    <property type="entry name" value="Kinesin_motor_dom"/>
</dbReference>
<keyword evidence="7" id="KW-0963">Cytoplasm</keyword>
<dbReference type="PROSITE" id="PS50067">
    <property type="entry name" value="KINESIN_MOTOR_2"/>
    <property type="match status" value="1"/>
</dbReference>
<comment type="similarity">
    <text evidence="9">Belongs to the TRAFAC class myosin-kinesin ATPase superfamily. Kinesin family.</text>
</comment>
<dbReference type="GO" id="GO:0005524">
    <property type="term" value="F:ATP binding"/>
    <property type="evidence" value="ECO:0007669"/>
    <property type="project" value="UniProtKB-UniRule"/>
</dbReference>
<accession>A0A482XUP3</accession>
<dbReference type="FunCoup" id="A0A482XUP3">
    <property type="interactions" value="4"/>
</dbReference>
<feature type="binding site" evidence="9">
    <location>
        <begin position="130"/>
        <end position="137"/>
    </location>
    <ligand>
        <name>ATP</name>
        <dbReference type="ChEBI" id="CHEBI:30616"/>
    </ligand>
</feature>
<evidence type="ECO:0000256" key="7">
    <source>
        <dbReference type="ARBA" id="ARBA00023212"/>
    </source>
</evidence>
<evidence type="ECO:0000256" key="9">
    <source>
        <dbReference type="PROSITE-ProRule" id="PRU00283"/>
    </source>
</evidence>
<evidence type="ECO:0000256" key="10">
    <source>
        <dbReference type="SAM" id="MobiDB-lite"/>
    </source>
</evidence>
<evidence type="ECO:0000313" key="13">
    <source>
        <dbReference type="Proteomes" id="UP000291343"/>
    </source>
</evidence>
<dbReference type="SMR" id="A0A482XUP3"/>
<keyword evidence="5" id="KW-0175">Coiled coil</keyword>
<keyword evidence="6 9" id="KW-0505">Motor protein</keyword>
<dbReference type="InParanoid" id="A0A482XUP3"/>
<keyword evidence="4 9" id="KW-0067">ATP-binding</keyword>
<evidence type="ECO:0000259" key="11">
    <source>
        <dbReference type="PROSITE" id="PS50067"/>
    </source>
</evidence>
<organism evidence="12 13">
    <name type="scientific">Laodelphax striatellus</name>
    <name type="common">Small brown planthopper</name>
    <name type="synonym">Delphax striatella</name>
    <dbReference type="NCBI Taxonomy" id="195883"/>
    <lineage>
        <taxon>Eukaryota</taxon>
        <taxon>Metazoa</taxon>
        <taxon>Ecdysozoa</taxon>
        <taxon>Arthropoda</taxon>
        <taxon>Hexapoda</taxon>
        <taxon>Insecta</taxon>
        <taxon>Pterygota</taxon>
        <taxon>Neoptera</taxon>
        <taxon>Paraneoptera</taxon>
        <taxon>Hemiptera</taxon>
        <taxon>Auchenorrhyncha</taxon>
        <taxon>Fulgoroidea</taxon>
        <taxon>Delphacidae</taxon>
        <taxon>Criomorphinae</taxon>
        <taxon>Laodelphax</taxon>
    </lineage>
</organism>
<gene>
    <name evidence="12" type="ORF">LSTR_LSTR011399</name>
</gene>
<evidence type="ECO:0000313" key="12">
    <source>
        <dbReference type="EMBL" id="RZF49037.1"/>
    </source>
</evidence>
<evidence type="ECO:0000256" key="5">
    <source>
        <dbReference type="ARBA" id="ARBA00023054"/>
    </source>
</evidence>
<keyword evidence="2" id="KW-0493">Microtubule</keyword>
<reference evidence="12 13" key="1">
    <citation type="journal article" date="2017" name="Gigascience">
        <title>Genome sequence of the small brown planthopper, Laodelphax striatellus.</title>
        <authorList>
            <person name="Zhu J."/>
            <person name="Jiang F."/>
            <person name="Wang X."/>
            <person name="Yang P."/>
            <person name="Bao Y."/>
            <person name="Zhao W."/>
            <person name="Wang W."/>
            <person name="Lu H."/>
            <person name="Wang Q."/>
            <person name="Cui N."/>
            <person name="Li J."/>
            <person name="Chen X."/>
            <person name="Luo L."/>
            <person name="Yu J."/>
            <person name="Kang L."/>
            <person name="Cui F."/>
        </authorList>
    </citation>
    <scope>NUCLEOTIDE SEQUENCE [LARGE SCALE GENOMIC DNA]</scope>
    <source>
        <strain evidence="12">Lst14</strain>
    </source>
</reference>
<dbReference type="Pfam" id="PF00225">
    <property type="entry name" value="Kinesin"/>
    <property type="match status" value="1"/>
</dbReference>
<dbReference type="InterPro" id="IPR036961">
    <property type="entry name" value="Kinesin_motor_dom_sf"/>
</dbReference>
<keyword evidence="13" id="KW-1185">Reference proteome</keyword>
<comment type="caution">
    <text evidence="12">The sequence shown here is derived from an EMBL/GenBank/DDBJ whole genome shotgun (WGS) entry which is preliminary data.</text>
</comment>
<dbReference type="EMBL" id="QKKF02000496">
    <property type="protein sequence ID" value="RZF49037.1"/>
    <property type="molecule type" value="Genomic_DNA"/>
</dbReference>
<feature type="compositionally biased region" description="Low complexity" evidence="10">
    <location>
        <begin position="440"/>
        <end position="455"/>
    </location>
</feature>
<evidence type="ECO:0000256" key="3">
    <source>
        <dbReference type="ARBA" id="ARBA00022741"/>
    </source>
</evidence>
<evidence type="ECO:0000256" key="4">
    <source>
        <dbReference type="ARBA" id="ARBA00022840"/>
    </source>
</evidence>
<dbReference type="PANTHER" id="PTHR47968:SF13">
    <property type="entry name" value="KINESIN-LIKE PROTEIN KIF19 ISOFORM X1"/>
    <property type="match status" value="1"/>
</dbReference>
<evidence type="ECO:0000256" key="8">
    <source>
        <dbReference type="ARBA" id="ARBA00068376"/>
    </source>
</evidence>
<evidence type="ECO:0000256" key="2">
    <source>
        <dbReference type="ARBA" id="ARBA00022701"/>
    </source>
</evidence>
<dbReference type="STRING" id="195883.A0A482XUP3"/>
<dbReference type="FunFam" id="3.40.850.10:FF:000056">
    <property type="entry name" value="Kinesin-like protein"/>
    <property type="match status" value="1"/>
</dbReference>
<feature type="region of interest" description="Disordered" evidence="10">
    <location>
        <begin position="706"/>
        <end position="751"/>
    </location>
</feature>
<comment type="subcellular location">
    <subcellularLocation>
        <location evidence="1">Cytoplasm</location>
        <location evidence="1">Cytoskeleton</location>
    </subcellularLocation>
</comment>
<feature type="domain" description="Kinesin motor" evidence="11">
    <location>
        <begin position="41"/>
        <end position="379"/>
    </location>
</feature>
<keyword evidence="3 9" id="KW-0547">Nucleotide-binding</keyword>
<name>A0A482XUP3_LAOST</name>